<dbReference type="Proteomes" id="UP000264492">
    <property type="component" value="Unassembled WGS sequence"/>
</dbReference>
<organism evidence="1 2">
    <name type="scientific">Lysobacter silvisoli</name>
    <dbReference type="NCBI Taxonomy" id="2293254"/>
    <lineage>
        <taxon>Bacteria</taxon>
        <taxon>Pseudomonadati</taxon>
        <taxon>Pseudomonadota</taxon>
        <taxon>Gammaproteobacteria</taxon>
        <taxon>Lysobacterales</taxon>
        <taxon>Lysobacteraceae</taxon>
        <taxon>Lysobacter</taxon>
    </lineage>
</organism>
<evidence type="ECO:0000313" key="1">
    <source>
        <dbReference type="EMBL" id="RDZ28842.1"/>
    </source>
</evidence>
<name>A0A371K4P5_9GAMM</name>
<comment type="caution">
    <text evidence="1">The sequence shown here is derived from an EMBL/GenBank/DDBJ whole genome shotgun (WGS) entry which is preliminary data.</text>
</comment>
<accession>A0A371K4P5</accession>
<keyword evidence="2" id="KW-1185">Reference proteome</keyword>
<proteinExistence type="predicted"/>
<protein>
    <recommendedName>
        <fullName evidence="3">Tetratricopeptide repeat protein</fullName>
    </recommendedName>
</protein>
<evidence type="ECO:0008006" key="3">
    <source>
        <dbReference type="Google" id="ProtNLM"/>
    </source>
</evidence>
<gene>
    <name evidence="1" type="ORF">DX914_06950</name>
</gene>
<dbReference type="RefSeq" id="WP_147300622.1">
    <property type="nucleotide sequence ID" value="NZ_QTSU01000001.1"/>
</dbReference>
<evidence type="ECO:0000313" key="2">
    <source>
        <dbReference type="Proteomes" id="UP000264492"/>
    </source>
</evidence>
<dbReference type="EMBL" id="QTSU01000001">
    <property type="protein sequence ID" value="RDZ28842.1"/>
    <property type="molecule type" value="Genomic_DNA"/>
</dbReference>
<reference evidence="1 2" key="1">
    <citation type="submission" date="2018-08" db="EMBL/GenBank/DDBJ databases">
        <title>Lysobacter sp. zong2l5, whole genome shotgun sequence.</title>
        <authorList>
            <person name="Zhang X."/>
            <person name="Feng G."/>
            <person name="Zhu H."/>
        </authorList>
    </citation>
    <scope>NUCLEOTIDE SEQUENCE [LARGE SCALE GENOMIC DNA]</scope>
    <source>
        <strain evidence="2">zong2l5</strain>
    </source>
</reference>
<sequence length="190" mass="21100">MPAPQDRVQLIRGLLLYGQAPQWDEAELQLRESRIEAQRYATQGDAQPSQAAYYDSVLLFRRGRHAEADAAFARTVERERSLLPANANGRGRDRNQRVHAGLLAQALTYRAVLALQRCNRVDAGHYLNEAVRVVATALAPQAPIARAVRAHHDGLHRLGRLPESVADSFLSAADIDTANRRFQSCAGTRR</sequence>
<dbReference type="AlphaFoldDB" id="A0A371K4P5"/>